<evidence type="ECO:0000313" key="4">
    <source>
        <dbReference type="EMBL" id="MBB5173490.1"/>
    </source>
</evidence>
<dbReference type="Pfam" id="PF13649">
    <property type="entry name" value="Methyltransf_25"/>
    <property type="match status" value="1"/>
</dbReference>
<dbReference type="RefSeq" id="WP_184663934.1">
    <property type="nucleotide sequence ID" value="NZ_JACHHB010000006.1"/>
</dbReference>
<dbReference type="EMBL" id="JACHHB010000006">
    <property type="protein sequence ID" value="MBB5173490.1"/>
    <property type="molecule type" value="Genomic_DNA"/>
</dbReference>
<dbReference type="SUPFAM" id="SSF53335">
    <property type="entry name" value="S-adenosyl-L-methionine-dependent methyltransferases"/>
    <property type="match status" value="1"/>
</dbReference>
<dbReference type="GO" id="GO:0032259">
    <property type="term" value="P:methylation"/>
    <property type="evidence" value="ECO:0007669"/>
    <property type="project" value="UniProtKB-KW"/>
</dbReference>
<sequence>MQRYQSWSNYYDDIFGINKKALSFIETYTQKGDSVLDIGAGTGAEAAELAEKGYDVTAMDVDEGMVQQMGEKQEQGFCFTSAKLDMREVGQLKNQQFGTVYCIGNTFVHLPNMESMSQVLTDVHRLMKPGGTFMMQIVNYDRVFNEKITQLPTIEREESGLRFDRYYEHRDHDILFTTELIVNNENERNLVFKSEHSLLPMKKQDVELVFEDSPFTHFDIYGDFELGPHSVHAPATIVRAVK</sequence>
<keyword evidence="1 4" id="KW-0489">Methyltransferase</keyword>
<dbReference type="InterPro" id="IPR041698">
    <property type="entry name" value="Methyltransf_25"/>
</dbReference>
<gene>
    <name evidence="4" type="ORF">HNQ41_001677</name>
</gene>
<dbReference type="PANTHER" id="PTHR43861">
    <property type="entry name" value="TRANS-ACONITATE 2-METHYLTRANSFERASE-RELATED"/>
    <property type="match status" value="1"/>
</dbReference>
<feature type="domain" description="Methyltransferase" evidence="3">
    <location>
        <begin position="35"/>
        <end position="131"/>
    </location>
</feature>
<protein>
    <submittedName>
        <fullName evidence="4">2-polyprenyl-3-methyl-5-hydroxy-6-metoxy-1, 4-benzoquinol methylase</fullName>
    </submittedName>
</protein>
<keyword evidence="5" id="KW-1185">Reference proteome</keyword>
<evidence type="ECO:0000313" key="5">
    <source>
        <dbReference type="Proteomes" id="UP000551878"/>
    </source>
</evidence>
<evidence type="ECO:0000259" key="3">
    <source>
        <dbReference type="Pfam" id="PF13649"/>
    </source>
</evidence>
<reference evidence="4 5" key="1">
    <citation type="submission" date="2020-08" db="EMBL/GenBank/DDBJ databases">
        <title>Genomic Encyclopedia of Type Strains, Phase IV (KMG-IV): sequencing the most valuable type-strain genomes for metagenomic binning, comparative biology and taxonomic classification.</title>
        <authorList>
            <person name="Goeker M."/>
        </authorList>
    </citation>
    <scope>NUCLEOTIDE SEQUENCE [LARGE SCALE GENOMIC DNA]</scope>
    <source>
        <strain evidence="4 5">DSM 24696</strain>
    </source>
</reference>
<dbReference type="Gene3D" id="2.20.25.110">
    <property type="entry name" value="S-adenosyl-L-methionine-dependent methyltransferases"/>
    <property type="match status" value="1"/>
</dbReference>
<dbReference type="PANTHER" id="PTHR43861:SF1">
    <property type="entry name" value="TRANS-ACONITATE 2-METHYLTRANSFERASE"/>
    <property type="match status" value="1"/>
</dbReference>
<dbReference type="CDD" id="cd02440">
    <property type="entry name" value="AdoMet_MTases"/>
    <property type="match status" value="1"/>
</dbReference>
<organism evidence="4 5">
    <name type="scientific">Texcoconibacillus texcoconensis</name>
    <dbReference type="NCBI Taxonomy" id="1095777"/>
    <lineage>
        <taxon>Bacteria</taxon>
        <taxon>Bacillati</taxon>
        <taxon>Bacillota</taxon>
        <taxon>Bacilli</taxon>
        <taxon>Bacillales</taxon>
        <taxon>Bacillaceae</taxon>
        <taxon>Texcoconibacillus</taxon>
    </lineage>
</organism>
<comment type="caution">
    <text evidence="4">The sequence shown here is derived from an EMBL/GenBank/DDBJ whole genome shotgun (WGS) entry which is preliminary data.</text>
</comment>
<keyword evidence="2" id="KW-0808">Transferase</keyword>
<evidence type="ECO:0000256" key="2">
    <source>
        <dbReference type="ARBA" id="ARBA00022679"/>
    </source>
</evidence>
<evidence type="ECO:0000256" key="1">
    <source>
        <dbReference type="ARBA" id="ARBA00022603"/>
    </source>
</evidence>
<dbReference type="GO" id="GO:0008168">
    <property type="term" value="F:methyltransferase activity"/>
    <property type="evidence" value="ECO:0007669"/>
    <property type="project" value="UniProtKB-KW"/>
</dbReference>
<dbReference type="Gene3D" id="3.40.50.150">
    <property type="entry name" value="Vaccinia Virus protein VP39"/>
    <property type="match status" value="1"/>
</dbReference>
<dbReference type="AlphaFoldDB" id="A0A840QQ53"/>
<proteinExistence type="predicted"/>
<dbReference type="InterPro" id="IPR029063">
    <property type="entry name" value="SAM-dependent_MTases_sf"/>
</dbReference>
<accession>A0A840QQ53</accession>
<name>A0A840QQ53_9BACI</name>
<dbReference type="Proteomes" id="UP000551878">
    <property type="component" value="Unassembled WGS sequence"/>
</dbReference>